<gene>
    <name evidence="2" type="ORF">GCM10009737_18570</name>
</gene>
<evidence type="ECO:0000313" key="2">
    <source>
        <dbReference type="EMBL" id="GAA1917399.1"/>
    </source>
</evidence>
<name>A0ABP5APS1_9ACTN</name>
<dbReference type="Gene3D" id="3.30.420.40">
    <property type="match status" value="1"/>
</dbReference>
<dbReference type="PANTHER" id="PTHR30005">
    <property type="entry name" value="EXOPOLYPHOSPHATASE"/>
    <property type="match status" value="1"/>
</dbReference>
<dbReference type="CDD" id="cd24054">
    <property type="entry name" value="ASKHA_NBD_AaPPX-GppA_MtPPX2-like"/>
    <property type="match status" value="1"/>
</dbReference>
<dbReference type="InterPro" id="IPR043129">
    <property type="entry name" value="ATPase_NBD"/>
</dbReference>
<evidence type="ECO:0000259" key="1">
    <source>
        <dbReference type="Pfam" id="PF02541"/>
    </source>
</evidence>
<proteinExistence type="predicted"/>
<dbReference type="PANTHER" id="PTHR30005:SF13">
    <property type="entry name" value="EXOPOLYPHOSPHATASE 2"/>
    <property type="match status" value="1"/>
</dbReference>
<comment type="caution">
    <text evidence="2">The sequence shown here is derived from an EMBL/GenBank/DDBJ whole genome shotgun (WGS) entry which is preliminary data.</text>
</comment>
<dbReference type="InterPro" id="IPR003695">
    <property type="entry name" value="Ppx_GppA_N"/>
</dbReference>
<dbReference type="RefSeq" id="WP_344006409.1">
    <property type="nucleotide sequence ID" value="NZ_BAAAMY010000004.1"/>
</dbReference>
<dbReference type="SUPFAM" id="SSF53067">
    <property type="entry name" value="Actin-like ATPase domain"/>
    <property type="match status" value="2"/>
</dbReference>
<feature type="domain" description="Ppx/GppA phosphatase N-terminal" evidence="1">
    <location>
        <begin position="24"/>
        <end position="279"/>
    </location>
</feature>
<dbReference type="Proteomes" id="UP001501612">
    <property type="component" value="Unassembled WGS sequence"/>
</dbReference>
<protein>
    <submittedName>
        <fullName evidence="2">Ppx/GppA phosphatase family protein</fullName>
    </submittedName>
</protein>
<evidence type="ECO:0000313" key="3">
    <source>
        <dbReference type="Proteomes" id="UP001501612"/>
    </source>
</evidence>
<keyword evidence="3" id="KW-1185">Reference proteome</keyword>
<sequence length="325" mass="32455">MSVAAIDCGTNTLRLLVLADDGRVLRRESRIVRLGEGVDASGHLAPAALERAFAALDAYAGMLAGLDVRAVRCCATSAVRDSADREAFAVGVRARVGTDPEVLTGAQEAALTYAGAVRGLRADVGAPLLVVDVGGGSTELALGAPGDPAPGAAHSMDVGAVRLTERHLHGDPPGPDEVAAATADVDAALDGAVAAGVDLAAVATVVGVAGTALTLAAGLTGARELAAVDQAVLAPADVTRLVGELTAMPTAARVATGWVDPGRADVLPAGGLVLSRVLARTGAARFVASVADVLDGIGYSLLTAPAAPAPPIPYSPEHHDERYDE</sequence>
<organism evidence="2 3">
    <name type="scientific">Nocardioides lentus</name>
    <dbReference type="NCBI Taxonomy" id="338077"/>
    <lineage>
        <taxon>Bacteria</taxon>
        <taxon>Bacillati</taxon>
        <taxon>Actinomycetota</taxon>
        <taxon>Actinomycetes</taxon>
        <taxon>Propionibacteriales</taxon>
        <taxon>Nocardioidaceae</taxon>
        <taxon>Nocardioides</taxon>
    </lineage>
</organism>
<reference evidence="3" key="1">
    <citation type="journal article" date="2019" name="Int. J. Syst. Evol. Microbiol.">
        <title>The Global Catalogue of Microorganisms (GCM) 10K type strain sequencing project: providing services to taxonomists for standard genome sequencing and annotation.</title>
        <authorList>
            <consortium name="The Broad Institute Genomics Platform"/>
            <consortium name="The Broad Institute Genome Sequencing Center for Infectious Disease"/>
            <person name="Wu L."/>
            <person name="Ma J."/>
        </authorList>
    </citation>
    <scope>NUCLEOTIDE SEQUENCE [LARGE SCALE GENOMIC DNA]</scope>
    <source>
        <strain evidence="3">JCM 14046</strain>
    </source>
</reference>
<dbReference type="Pfam" id="PF02541">
    <property type="entry name" value="Ppx-GppA"/>
    <property type="match status" value="1"/>
</dbReference>
<dbReference type="Gene3D" id="3.30.420.150">
    <property type="entry name" value="Exopolyphosphatase. Domain 2"/>
    <property type="match status" value="1"/>
</dbReference>
<dbReference type="InterPro" id="IPR050273">
    <property type="entry name" value="GppA/Ppx_hydrolase"/>
</dbReference>
<accession>A0ABP5APS1</accession>
<dbReference type="EMBL" id="BAAAMY010000004">
    <property type="protein sequence ID" value="GAA1917399.1"/>
    <property type="molecule type" value="Genomic_DNA"/>
</dbReference>